<dbReference type="SUPFAM" id="SSF54897">
    <property type="entry name" value="Protease propeptides/inhibitors"/>
    <property type="match status" value="1"/>
</dbReference>
<keyword evidence="5" id="KW-0720">Serine protease</keyword>
<feature type="domain" description="Peptidase S53" evidence="8">
    <location>
        <begin position="178"/>
        <end position="539"/>
    </location>
</feature>
<evidence type="ECO:0000256" key="1">
    <source>
        <dbReference type="ARBA" id="ARBA00001913"/>
    </source>
</evidence>
<comment type="cofactor">
    <cofactor evidence="1">
        <name>Ca(2+)</name>
        <dbReference type="ChEBI" id="CHEBI:29108"/>
    </cofactor>
</comment>
<sequence length="552" mass="58654">MPKFVSLEGSQRTLLPNSTLVGPVDPNEMASLIVRVRSLGSREELERLVQETAKTQLSERTYLSREELATRYGADPADLDAVEQYASRHNLTVVDRNQQSRSVIVRGRISDLLQAFPANIRIYQHASGTYRGRTGEIQIPPELAGLVVGIIGFDTRRKRRASSRVRVSALDGPGGDNGEAPTYFANRYSFPTQYQGRKLDGTGQSIAIIELGGGYRVADLQIYFDEISIPLPKITQVSVDNVTNSPTQEGGDDDEVALDIEIIGACAPGANIFVYFAPNQGDAGFLDPIRAAVHDQERSIDVISISSGGPEPASAGGQELSAYHDLFIDAAALGITVCVASGDHGVADLPANQWDKVIHVDHPAVDPYVLACGGTQISNGVDVLCNDGNPFDTNSRDGGGWASGGGISVSYDVPDYQLNAGLPDSLVRGRPGRGVPDIAMSATNYFVRVDSVEYAGGGTSAVAPLMSALIAVINQATQKNVGFINPFLYSNPGTLTDVVKGDNGIANTIVGYAANKGWDACTGLETPNGTAILNTLQATSEKRRLGSCRLSV</sequence>
<gene>
    <name evidence="9" type="ORF">SAMN05444167_0730</name>
</gene>
<evidence type="ECO:0000256" key="6">
    <source>
        <dbReference type="ARBA" id="ARBA00022837"/>
    </source>
</evidence>
<dbReference type="InterPro" id="IPR050819">
    <property type="entry name" value="Tripeptidyl-peptidase_I"/>
</dbReference>
<dbReference type="CDD" id="cd11377">
    <property type="entry name" value="Pro-peptidase_S53"/>
    <property type="match status" value="1"/>
</dbReference>
<evidence type="ECO:0000256" key="2">
    <source>
        <dbReference type="ARBA" id="ARBA00022670"/>
    </source>
</evidence>
<proteinExistence type="predicted"/>
<keyword evidence="3" id="KW-0479">Metal-binding</keyword>
<dbReference type="GO" id="GO:0008240">
    <property type="term" value="F:tripeptidyl-peptidase activity"/>
    <property type="evidence" value="ECO:0007669"/>
    <property type="project" value="TreeGrafter"/>
</dbReference>
<evidence type="ECO:0000313" key="10">
    <source>
        <dbReference type="Proteomes" id="UP000182427"/>
    </source>
</evidence>
<dbReference type="Pfam" id="PF09286">
    <property type="entry name" value="Pro-kuma_activ"/>
    <property type="match status" value="1"/>
</dbReference>
<keyword evidence="2" id="KW-0645">Protease</keyword>
<dbReference type="SMART" id="SM00944">
    <property type="entry name" value="Pro-kuma_activ"/>
    <property type="match status" value="1"/>
</dbReference>
<keyword evidence="6" id="KW-0106">Calcium</keyword>
<evidence type="ECO:0000256" key="5">
    <source>
        <dbReference type="ARBA" id="ARBA00022825"/>
    </source>
</evidence>
<dbReference type="Proteomes" id="UP000182427">
    <property type="component" value="Chromosome I"/>
</dbReference>
<dbReference type="EMBL" id="LT629690">
    <property type="protein sequence ID" value="SDE88791.1"/>
    <property type="molecule type" value="Genomic_DNA"/>
</dbReference>
<evidence type="ECO:0000259" key="8">
    <source>
        <dbReference type="PROSITE" id="PS51695"/>
    </source>
</evidence>
<evidence type="ECO:0000313" key="9">
    <source>
        <dbReference type="EMBL" id="SDE88791.1"/>
    </source>
</evidence>
<dbReference type="PANTHER" id="PTHR14218:SF15">
    <property type="entry name" value="TRIPEPTIDYL-PEPTIDASE 1"/>
    <property type="match status" value="1"/>
</dbReference>
<dbReference type="SUPFAM" id="SSF52743">
    <property type="entry name" value="Subtilisin-like"/>
    <property type="match status" value="1"/>
</dbReference>
<keyword evidence="10" id="KW-1185">Reference proteome</keyword>
<keyword evidence="4" id="KW-0378">Hydrolase</keyword>
<name>A0A1G7GL13_9BACT</name>
<keyword evidence="7" id="KW-0865">Zymogen</keyword>
<protein>
    <submittedName>
        <fullName evidence="9">Kumamolisin</fullName>
    </submittedName>
</protein>
<dbReference type="Pfam" id="PF00082">
    <property type="entry name" value="Peptidase_S8"/>
    <property type="match status" value="1"/>
</dbReference>
<dbReference type="GO" id="GO:0004252">
    <property type="term" value="F:serine-type endopeptidase activity"/>
    <property type="evidence" value="ECO:0007669"/>
    <property type="project" value="InterPro"/>
</dbReference>
<evidence type="ECO:0000256" key="7">
    <source>
        <dbReference type="ARBA" id="ARBA00023145"/>
    </source>
</evidence>
<dbReference type="InterPro" id="IPR036852">
    <property type="entry name" value="Peptidase_S8/S53_dom_sf"/>
</dbReference>
<dbReference type="InterPro" id="IPR030400">
    <property type="entry name" value="Sedolisin_dom"/>
</dbReference>
<dbReference type="GO" id="GO:0046872">
    <property type="term" value="F:metal ion binding"/>
    <property type="evidence" value="ECO:0007669"/>
    <property type="project" value="UniProtKB-KW"/>
</dbReference>
<dbReference type="AlphaFoldDB" id="A0A1G7GL13"/>
<dbReference type="InterPro" id="IPR015366">
    <property type="entry name" value="S53_propep"/>
</dbReference>
<dbReference type="GO" id="GO:0006508">
    <property type="term" value="P:proteolysis"/>
    <property type="evidence" value="ECO:0007669"/>
    <property type="project" value="UniProtKB-KW"/>
</dbReference>
<dbReference type="OrthoDB" id="9002785at2"/>
<dbReference type="Gene3D" id="3.40.50.200">
    <property type="entry name" value="Peptidase S8/S53 domain"/>
    <property type="match status" value="1"/>
</dbReference>
<organism evidence="9 10">
    <name type="scientific">Terriglobus roseus</name>
    <dbReference type="NCBI Taxonomy" id="392734"/>
    <lineage>
        <taxon>Bacteria</taxon>
        <taxon>Pseudomonadati</taxon>
        <taxon>Acidobacteriota</taxon>
        <taxon>Terriglobia</taxon>
        <taxon>Terriglobales</taxon>
        <taxon>Acidobacteriaceae</taxon>
        <taxon>Terriglobus</taxon>
    </lineage>
</organism>
<reference evidence="9 10" key="1">
    <citation type="submission" date="2016-10" db="EMBL/GenBank/DDBJ databases">
        <authorList>
            <person name="de Groot N.N."/>
        </authorList>
    </citation>
    <scope>NUCLEOTIDE SEQUENCE [LARGE SCALE GENOMIC DNA]</scope>
    <source>
        <strain evidence="9 10">GAS232</strain>
    </source>
</reference>
<dbReference type="PANTHER" id="PTHR14218">
    <property type="entry name" value="PROTEASE S8 TRIPEPTIDYL PEPTIDASE I CLN2"/>
    <property type="match status" value="1"/>
</dbReference>
<dbReference type="CDD" id="cd04056">
    <property type="entry name" value="Peptidases_S53"/>
    <property type="match status" value="1"/>
</dbReference>
<dbReference type="InterPro" id="IPR000209">
    <property type="entry name" value="Peptidase_S8/S53_dom"/>
</dbReference>
<evidence type="ECO:0000256" key="4">
    <source>
        <dbReference type="ARBA" id="ARBA00022801"/>
    </source>
</evidence>
<evidence type="ECO:0000256" key="3">
    <source>
        <dbReference type="ARBA" id="ARBA00022723"/>
    </source>
</evidence>
<accession>A0A1G7GL13</accession>
<dbReference type="PROSITE" id="PS51695">
    <property type="entry name" value="SEDOLISIN"/>
    <property type="match status" value="1"/>
</dbReference>